<dbReference type="Proteomes" id="UP000692954">
    <property type="component" value="Unassembled WGS sequence"/>
</dbReference>
<keyword evidence="2" id="KW-1185">Reference proteome</keyword>
<accession>A0A8S1MV59</accession>
<proteinExistence type="predicted"/>
<dbReference type="EMBL" id="CAJJDN010000041">
    <property type="protein sequence ID" value="CAD8080705.1"/>
    <property type="molecule type" value="Genomic_DNA"/>
</dbReference>
<dbReference type="AlphaFoldDB" id="A0A8S1MV59"/>
<organism evidence="1 2">
    <name type="scientific">Paramecium sonneborni</name>
    <dbReference type="NCBI Taxonomy" id="65129"/>
    <lineage>
        <taxon>Eukaryota</taxon>
        <taxon>Sar</taxon>
        <taxon>Alveolata</taxon>
        <taxon>Ciliophora</taxon>
        <taxon>Intramacronucleata</taxon>
        <taxon>Oligohymenophorea</taxon>
        <taxon>Peniculida</taxon>
        <taxon>Parameciidae</taxon>
        <taxon>Paramecium</taxon>
    </lineage>
</organism>
<gene>
    <name evidence="1" type="ORF">PSON_ATCC_30995.1.T0410011</name>
</gene>
<name>A0A8S1MV59_9CILI</name>
<evidence type="ECO:0000313" key="2">
    <source>
        <dbReference type="Proteomes" id="UP000692954"/>
    </source>
</evidence>
<protein>
    <submittedName>
        <fullName evidence="1">Uncharacterized protein</fullName>
    </submittedName>
</protein>
<evidence type="ECO:0000313" key="1">
    <source>
        <dbReference type="EMBL" id="CAD8080705.1"/>
    </source>
</evidence>
<comment type="caution">
    <text evidence="1">The sequence shown here is derived from an EMBL/GenBank/DDBJ whole genome shotgun (WGS) entry which is preliminary data.</text>
</comment>
<sequence length="44" mass="5129">MDSKGEKLSCFKINLTSLIELRCNCKNQQKGPLYINEKENKQIK</sequence>
<reference evidence="1" key="1">
    <citation type="submission" date="2021-01" db="EMBL/GenBank/DDBJ databases">
        <authorList>
            <consortium name="Genoscope - CEA"/>
            <person name="William W."/>
        </authorList>
    </citation>
    <scope>NUCLEOTIDE SEQUENCE</scope>
</reference>